<dbReference type="EMBL" id="MPOH02000001">
    <property type="protein sequence ID" value="OQD57853.1"/>
    <property type="molecule type" value="Genomic_DNA"/>
</dbReference>
<comment type="caution">
    <text evidence="3">The sequence shown here is derived from an EMBL/GenBank/DDBJ whole genome shotgun (WGS) entry which is preliminary data.</text>
</comment>
<dbReference type="Pfam" id="PF10228">
    <property type="entry name" value="HPF1"/>
    <property type="match status" value="1"/>
</dbReference>
<evidence type="ECO:0000256" key="2">
    <source>
        <dbReference type="ARBA" id="ARBA00022454"/>
    </source>
</evidence>
<gene>
    <name evidence="3" type="ORF">BM536_000080</name>
</gene>
<name>A0A1V6MZW8_9ACTN</name>
<dbReference type="PANTHER" id="PTHR13386:SF1">
    <property type="entry name" value="HISTONE PARYLATION FACTOR 1"/>
    <property type="match status" value="1"/>
</dbReference>
<accession>A0A1V6MZW8</accession>
<dbReference type="STRING" id="114686.BM536_000080"/>
<proteinExistence type="predicted"/>
<dbReference type="GO" id="GO:0072572">
    <property type="term" value="F:poly-ADP-D-ribose binding"/>
    <property type="evidence" value="ECO:0007669"/>
    <property type="project" value="TreeGrafter"/>
</dbReference>
<dbReference type="GO" id="GO:0006974">
    <property type="term" value="P:DNA damage response"/>
    <property type="evidence" value="ECO:0007669"/>
    <property type="project" value="InterPro"/>
</dbReference>
<sequence length="254" mass="28109">MGILNLEDLSAGQPDAGAAPESCLDWRSYRDPPEFLTVMAGATDGLRFGLWFDKPQEPSQLVASYFARDGGDITWCGATLIEAVRHELEWTQFHLDHQSKQEEREAATEGRLRVSLVREAIMELETGDRPEKGAAYHERYPIVTPHPRVATVNGVGVVGPAATVFRDVEIIRRAIETGAPEVDAWLEGALLECAAGRPTEALALGHDLHWLSGLHPEREAAALRLLDAAYRQLGRGPLADLAEIHHRHRHELLQ</sequence>
<reference evidence="4" key="1">
    <citation type="submission" date="2016-11" db="EMBL/GenBank/DDBJ databases">
        <authorList>
            <person name="Schniete J.K."/>
            <person name="Salih T."/>
            <person name="Algora Gallardo L."/>
            <person name="Martinez Fernandez S."/>
            <person name="Herron P.R."/>
        </authorList>
    </citation>
    <scope>NUCLEOTIDE SEQUENCE [LARGE SCALE GENOMIC DNA]</scope>
    <source>
        <strain evidence="4">DSM 41896</strain>
    </source>
</reference>
<evidence type="ECO:0000313" key="4">
    <source>
        <dbReference type="Proteomes" id="UP000184286"/>
    </source>
</evidence>
<dbReference type="Proteomes" id="UP000184286">
    <property type="component" value="Unassembled WGS sequence"/>
</dbReference>
<protein>
    <submittedName>
        <fullName evidence="3">Uncharacterized protein</fullName>
    </submittedName>
</protein>
<organism evidence="3 4">
    <name type="scientific">Streptomyces phaeoluteigriseus</name>
    <dbReference type="NCBI Taxonomy" id="114686"/>
    <lineage>
        <taxon>Bacteria</taxon>
        <taxon>Bacillati</taxon>
        <taxon>Actinomycetota</taxon>
        <taxon>Actinomycetes</taxon>
        <taxon>Kitasatosporales</taxon>
        <taxon>Streptomycetaceae</taxon>
        <taxon>Streptomyces</taxon>
        <taxon>Streptomyces aurantiacus group</taxon>
    </lineage>
</organism>
<dbReference type="GO" id="GO:0005694">
    <property type="term" value="C:chromosome"/>
    <property type="evidence" value="ECO:0007669"/>
    <property type="project" value="UniProtKB-SubCell"/>
</dbReference>
<dbReference type="AlphaFoldDB" id="A0A1V6MZW8"/>
<dbReference type="PANTHER" id="PTHR13386">
    <property type="entry name" value="HISTONE PARYLATION FACTOR 1"/>
    <property type="match status" value="1"/>
</dbReference>
<dbReference type="InterPro" id="IPR019361">
    <property type="entry name" value="HPF1"/>
</dbReference>
<evidence type="ECO:0000256" key="1">
    <source>
        <dbReference type="ARBA" id="ARBA00004286"/>
    </source>
</evidence>
<reference evidence="3 4" key="2">
    <citation type="submission" date="2017-02" db="EMBL/GenBank/DDBJ databases">
        <title>Draft genome sequence of Streptomyces phaeoluteigriseus type strain DSM41896.</title>
        <authorList>
            <person name="Salih T.S."/>
            <person name="Algora Gallardo L."/>
            <person name="Melo Santos T."/>
            <person name="Filgueira Martinez S."/>
            <person name="Herron P.R."/>
        </authorList>
    </citation>
    <scope>NUCLEOTIDE SEQUENCE [LARGE SCALE GENOMIC DNA]</scope>
    <source>
        <strain evidence="3 4">DSM 41896</strain>
    </source>
</reference>
<comment type="subcellular location">
    <subcellularLocation>
        <location evidence="1">Chromosome</location>
    </subcellularLocation>
</comment>
<evidence type="ECO:0000313" key="3">
    <source>
        <dbReference type="EMBL" id="OQD57853.1"/>
    </source>
</evidence>
<keyword evidence="2" id="KW-0158">Chromosome</keyword>
<dbReference type="GO" id="GO:0042393">
    <property type="term" value="F:histone binding"/>
    <property type="evidence" value="ECO:0007669"/>
    <property type="project" value="InterPro"/>
</dbReference>